<evidence type="ECO:0000256" key="3">
    <source>
        <dbReference type="ARBA" id="ARBA00022679"/>
    </source>
</evidence>
<comment type="caution">
    <text evidence="6">The sequence shown here is derived from an EMBL/GenBank/DDBJ whole genome shotgun (WGS) entry which is preliminary data.</text>
</comment>
<dbReference type="EMBL" id="AMGM01000035">
    <property type="protein sequence ID" value="EKB49023.1"/>
    <property type="molecule type" value="Genomic_DNA"/>
</dbReference>
<keyword evidence="7" id="KW-1185">Reference proteome</keyword>
<evidence type="ECO:0000256" key="4">
    <source>
        <dbReference type="SAM" id="Phobius"/>
    </source>
</evidence>
<dbReference type="InterPro" id="IPR001173">
    <property type="entry name" value="Glyco_trans_2-like"/>
</dbReference>
<accession>K1LFB1</accession>
<dbReference type="Pfam" id="PF00535">
    <property type="entry name" value="Glycos_transf_2"/>
    <property type="match status" value="1"/>
</dbReference>
<evidence type="ECO:0000313" key="7">
    <source>
        <dbReference type="Proteomes" id="UP000004478"/>
    </source>
</evidence>
<dbReference type="EC" id="2.4.1.-" evidence="6"/>
<organism evidence="6 7">
    <name type="scientific">Cecembia lonarensis (strain CCUG 58316 / KCTC 22772 / LW9)</name>
    <dbReference type="NCBI Taxonomy" id="1225176"/>
    <lineage>
        <taxon>Bacteria</taxon>
        <taxon>Pseudomonadati</taxon>
        <taxon>Bacteroidota</taxon>
        <taxon>Cytophagia</taxon>
        <taxon>Cytophagales</taxon>
        <taxon>Cyclobacteriaceae</taxon>
        <taxon>Cecembia</taxon>
    </lineage>
</organism>
<dbReference type="RefSeq" id="WP_009185395.1">
    <property type="nucleotide sequence ID" value="NZ_AMGM01000035.1"/>
</dbReference>
<dbReference type="PANTHER" id="PTHR43630">
    <property type="entry name" value="POLY-BETA-1,6-N-ACETYL-D-GLUCOSAMINE SYNTHASE"/>
    <property type="match status" value="1"/>
</dbReference>
<evidence type="ECO:0000313" key="6">
    <source>
        <dbReference type="EMBL" id="EKB49023.1"/>
    </source>
</evidence>
<feature type="transmembrane region" description="Helical" evidence="4">
    <location>
        <begin position="279"/>
        <end position="300"/>
    </location>
</feature>
<dbReference type="SUPFAM" id="SSF53448">
    <property type="entry name" value="Nucleotide-diphospho-sugar transferases"/>
    <property type="match status" value="1"/>
</dbReference>
<keyword evidence="3 6" id="KW-0808">Transferase</keyword>
<dbReference type="InterPro" id="IPR029044">
    <property type="entry name" value="Nucleotide-diphossugar_trans"/>
</dbReference>
<dbReference type="AlphaFoldDB" id="K1LFB1"/>
<keyword evidence="4" id="KW-0472">Membrane</keyword>
<protein>
    <submittedName>
        <fullName evidence="6">Poly-beta-1,6-N-acetyl-D-glucosamine synthase</fullName>
        <ecNumber evidence="6">2.4.1.-</ecNumber>
    </submittedName>
</protein>
<dbReference type="Proteomes" id="UP000004478">
    <property type="component" value="Unassembled WGS sequence"/>
</dbReference>
<comment type="similarity">
    <text evidence="1">Belongs to the glycosyltransferase 2 family.</text>
</comment>
<proteinExistence type="inferred from homology"/>
<feature type="transmembrane region" description="Helical" evidence="4">
    <location>
        <begin position="306"/>
        <end position="324"/>
    </location>
</feature>
<keyword evidence="2 6" id="KW-0328">Glycosyltransferase</keyword>
<sequence>MMLLISIGLVFLLILQDVILFLLLRYNFKNYGEGEQIAFPQISILIPCRNEAHNLPQCLEALESLDYPSSKLQIIMGNDGSEDGTAQILQQWAKQNSQALYLEVKAGDGFKMNGKANALQQMVGHATGELLLFTDADCVVGPNWARSMVAAWQSSQAGVVTGITRIKGHALFDRMQAFDWWLTLGMVKVMDDLGIAVTSMGNNMLISKSAYDAVGGFEGIPFSLTEDFEMAKQIEAKGFPLIHLVNQDNLVVTKGQDNFAGLMRQRKRWMSGAMDLPSVWKLLLGLQVLFFPAVLFLVFLYPFEGIILWLIKVLIQGLFIYCFALKTRIRLKWVDFLLFEIYYMLTAWSTIVYYFWPSKTDWKGRKY</sequence>
<dbReference type="PANTHER" id="PTHR43630:SF1">
    <property type="entry name" value="POLY-BETA-1,6-N-ACETYL-D-GLUCOSAMINE SYNTHASE"/>
    <property type="match status" value="1"/>
</dbReference>
<feature type="transmembrane region" description="Helical" evidence="4">
    <location>
        <begin position="336"/>
        <end position="356"/>
    </location>
</feature>
<evidence type="ECO:0000259" key="5">
    <source>
        <dbReference type="Pfam" id="PF00535"/>
    </source>
</evidence>
<dbReference type="GO" id="GO:0016757">
    <property type="term" value="F:glycosyltransferase activity"/>
    <property type="evidence" value="ECO:0007669"/>
    <property type="project" value="UniProtKB-KW"/>
</dbReference>
<evidence type="ECO:0000256" key="1">
    <source>
        <dbReference type="ARBA" id="ARBA00006739"/>
    </source>
</evidence>
<name>K1LFB1_CECL9</name>
<feature type="domain" description="Glycosyltransferase 2-like" evidence="5">
    <location>
        <begin position="43"/>
        <end position="211"/>
    </location>
</feature>
<evidence type="ECO:0000256" key="2">
    <source>
        <dbReference type="ARBA" id="ARBA00022676"/>
    </source>
</evidence>
<keyword evidence="4" id="KW-1133">Transmembrane helix</keyword>
<dbReference type="Gene3D" id="3.90.550.10">
    <property type="entry name" value="Spore Coat Polysaccharide Biosynthesis Protein SpsA, Chain A"/>
    <property type="match status" value="1"/>
</dbReference>
<reference evidence="6 7" key="1">
    <citation type="journal article" date="2012" name="J. Bacteriol.">
        <title>Draft Genome Sequence of Cecembia lonarensis Strain LW9T, Isolated from Lonar Lake, a Haloalkaline Lake in India.</title>
        <authorList>
            <person name="Shivaji S."/>
            <person name="Ara S."/>
            <person name="Singh A."/>
            <person name="Pinnaka A.K."/>
        </authorList>
    </citation>
    <scope>NUCLEOTIDE SEQUENCE [LARGE SCALE GENOMIC DNA]</scope>
    <source>
        <strain evidence="6 7">LW9</strain>
    </source>
</reference>
<feature type="transmembrane region" description="Helical" evidence="4">
    <location>
        <begin position="6"/>
        <end position="24"/>
    </location>
</feature>
<keyword evidence="4" id="KW-0812">Transmembrane</keyword>
<gene>
    <name evidence="6" type="primary">icaA_2</name>
    <name evidence="6" type="ORF">B879_02366</name>
</gene>